<dbReference type="PANTHER" id="PTHR12304:SF4">
    <property type="entry name" value="URIDINE NUCLEOSIDASE"/>
    <property type="match status" value="1"/>
</dbReference>
<dbReference type="OrthoDB" id="9797882at2"/>
<dbReference type="InterPro" id="IPR036452">
    <property type="entry name" value="Ribo_hydro-like"/>
</dbReference>
<dbReference type="EMBL" id="CP034235">
    <property type="protein sequence ID" value="QGQ98166.1"/>
    <property type="molecule type" value="Genomic_DNA"/>
</dbReference>
<reference evidence="5" key="1">
    <citation type="submission" date="2018-11" db="EMBL/GenBank/DDBJ databases">
        <title>Complete genome sequence of Paenibacillus sp. ML311-T8.</title>
        <authorList>
            <person name="Nam Y.-D."/>
            <person name="Kang J."/>
            <person name="Chung W.-H."/>
            <person name="Park Y.S."/>
        </authorList>
    </citation>
    <scope>NUCLEOTIDE SEQUENCE [LARGE SCALE GENOMIC DNA]</scope>
    <source>
        <strain evidence="5">ML311-T8</strain>
    </source>
</reference>
<feature type="domain" description="Inosine/uridine-preferring nucleoside hydrolase" evidence="3">
    <location>
        <begin position="6"/>
        <end position="300"/>
    </location>
</feature>
<dbReference type="InterPro" id="IPR001910">
    <property type="entry name" value="Inosine/uridine_hydrolase_dom"/>
</dbReference>
<dbReference type="Gene3D" id="3.90.245.10">
    <property type="entry name" value="Ribonucleoside hydrolase-like"/>
    <property type="match status" value="1"/>
</dbReference>
<accession>A0A6B8RS47</accession>
<evidence type="ECO:0000256" key="2">
    <source>
        <dbReference type="ARBA" id="ARBA00023295"/>
    </source>
</evidence>
<evidence type="ECO:0000256" key="1">
    <source>
        <dbReference type="ARBA" id="ARBA00022801"/>
    </source>
</evidence>
<dbReference type="InterPro" id="IPR023186">
    <property type="entry name" value="IUNH"/>
</dbReference>
<dbReference type="GO" id="GO:0008477">
    <property type="term" value="F:purine nucleosidase activity"/>
    <property type="evidence" value="ECO:0007669"/>
    <property type="project" value="TreeGrafter"/>
</dbReference>
<keyword evidence="1 4" id="KW-0378">Hydrolase</keyword>
<dbReference type="AlphaFoldDB" id="A0A6B8RS47"/>
<organism evidence="4 5">
    <name type="scientific">Paenibacillus psychroresistens</name>
    <dbReference type="NCBI Taxonomy" id="1778678"/>
    <lineage>
        <taxon>Bacteria</taxon>
        <taxon>Bacillati</taxon>
        <taxon>Bacillota</taxon>
        <taxon>Bacilli</taxon>
        <taxon>Bacillales</taxon>
        <taxon>Paenibacillaceae</taxon>
        <taxon>Paenibacillus</taxon>
    </lineage>
</organism>
<evidence type="ECO:0000259" key="3">
    <source>
        <dbReference type="Pfam" id="PF01156"/>
    </source>
</evidence>
<dbReference type="KEGG" id="ppsc:EHS13_26410"/>
<dbReference type="RefSeq" id="WP_155703268.1">
    <property type="nucleotide sequence ID" value="NZ_CP034235.1"/>
</dbReference>
<dbReference type="Pfam" id="PF01156">
    <property type="entry name" value="IU_nuc_hydro"/>
    <property type="match status" value="1"/>
</dbReference>
<name>A0A6B8RS47_9BACL</name>
<dbReference type="Proteomes" id="UP000426246">
    <property type="component" value="Chromosome"/>
</dbReference>
<dbReference type="GO" id="GO:0005829">
    <property type="term" value="C:cytosol"/>
    <property type="evidence" value="ECO:0007669"/>
    <property type="project" value="TreeGrafter"/>
</dbReference>
<dbReference type="PANTHER" id="PTHR12304">
    <property type="entry name" value="INOSINE-URIDINE PREFERRING NUCLEOSIDE HYDROLASE"/>
    <property type="match status" value="1"/>
</dbReference>
<dbReference type="SUPFAM" id="SSF53590">
    <property type="entry name" value="Nucleoside hydrolase"/>
    <property type="match status" value="1"/>
</dbReference>
<sequence>MNRENIIIDTDIGDDIDDALALAFALHSPEIHILGVTTVLGNTQARARIAVNLLQTAGFGQIPVYAGCGQPMNQPVDETIIPCQYSEETMGTLEISSVHAVDYLIDCIMNAPEAVTLVTIGPLTNVAVALLKEPRLKQKLKRIVMMGGAYYFHYVEWNIYCDPEAANIVFQSGIPIDAVGLDVTKQCLMNGEQLERLKTELNSPLIRLLWQLIEQWQINNKGRKYPILHDALAVYGIFGRELLQFEREAVSIELAGTATRGLTFNRTDRNREDQLIAGAEMQAERSVIQVAKAVDSQSFIDFFLNRLLSVKL</sequence>
<keyword evidence="2" id="KW-0326">Glycosidase</keyword>
<protein>
    <submittedName>
        <fullName evidence="4">Nucleoside hydrolase</fullName>
    </submittedName>
</protein>
<gene>
    <name evidence="4" type="ORF">EHS13_26410</name>
</gene>
<proteinExistence type="predicted"/>
<dbReference type="GO" id="GO:0006152">
    <property type="term" value="P:purine nucleoside catabolic process"/>
    <property type="evidence" value="ECO:0007669"/>
    <property type="project" value="TreeGrafter"/>
</dbReference>
<evidence type="ECO:0000313" key="4">
    <source>
        <dbReference type="EMBL" id="QGQ98166.1"/>
    </source>
</evidence>
<keyword evidence="5" id="KW-1185">Reference proteome</keyword>
<evidence type="ECO:0000313" key="5">
    <source>
        <dbReference type="Proteomes" id="UP000426246"/>
    </source>
</evidence>